<dbReference type="PANTHER" id="PTHR33767">
    <property type="entry name" value="LEUCINE RICH ADAPTOR PROTEIN 1-LIKE"/>
    <property type="match status" value="1"/>
</dbReference>
<dbReference type="InterPro" id="IPR037443">
    <property type="entry name" value="LURAP1"/>
</dbReference>
<feature type="region of interest" description="Disordered" evidence="2">
    <location>
        <begin position="147"/>
        <end position="179"/>
    </location>
</feature>
<feature type="region of interest" description="Disordered" evidence="2">
    <location>
        <begin position="68"/>
        <end position="101"/>
    </location>
</feature>
<dbReference type="OMA" id="RIYHENN"/>
<organism evidence="3 4">
    <name type="scientific">Strongylocentrotus purpuratus</name>
    <name type="common">Purple sea urchin</name>
    <dbReference type="NCBI Taxonomy" id="7668"/>
    <lineage>
        <taxon>Eukaryota</taxon>
        <taxon>Metazoa</taxon>
        <taxon>Echinodermata</taxon>
        <taxon>Eleutherozoa</taxon>
        <taxon>Echinozoa</taxon>
        <taxon>Echinoidea</taxon>
        <taxon>Euechinoidea</taxon>
        <taxon>Echinacea</taxon>
        <taxon>Camarodonta</taxon>
        <taxon>Echinidea</taxon>
        <taxon>Strongylocentrotidae</taxon>
        <taxon>Strongylocentrotus</taxon>
    </lineage>
</organism>
<dbReference type="EnsemblMetazoa" id="XM_030996554">
    <property type="protein sequence ID" value="XP_030852414"/>
    <property type="gene ID" value="LOC100893695"/>
</dbReference>
<accession>A0A7M7PPA8</accession>
<dbReference type="GO" id="GO:0043123">
    <property type="term" value="P:positive regulation of canonical NF-kappaB signal transduction"/>
    <property type="evidence" value="ECO:0007669"/>
    <property type="project" value="InterPro"/>
</dbReference>
<feature type="compositionally biased region" description="Polar residues" evidence="2">
    <location>
        <begin position="405"/>
        <end position="424"/>
    </location>
</feature>
<reference evidence="4" key="1">
    <citation type="submission" date="2015-02" db="EMBL/GenBank/DDBJ databases">
        <title>Genome sequencing for Strongylocentrotus purpuratus.</title>
        <authorList>
            <person name="Murali S."/>
            <person name="Liu Y."/>
            <person name="Vee V."/>
            <person name="English A."/>
            <person name="Wang M."/>
            <person name="Skinner E."/>
            <person name="Han Y."/>
            <person name="Muzny D.M."/>
            <person name="Worley K.C."/>
            <person name="Gibbs R.A."/>
        </authorList>
    </citation>
    <scope>NUCLEOTIDE SEQUENCE</scope>
</reference>
<dbReference type="Pfam" id="PF14854">
    <property type="entry name" value="LURAP"/>
    <property type="match status" value="1"/>
</dbReference>
<feature type="compositionally biased region" description="Acidic residues" evidence="2">
    <location>
        <begin position="391"/>
        <end position="401"/>
    </location>
</feature>
<evidence type="ECO:0000313" key="3">
    <source>
        <dbReference type="EnsemblMetazoa" id="XP_030852414"/>
    </source>
</evidence>
<reference evidence="3" key="2">
    <citation type="submission" date="2021-01" db="UniProtKB">
        <authorList>
            <consortium name="EnsemblMetazoa"/>
        </authorList>
    </citation>
    <scope>IDENTIFICATION</scope>
</reference>
<feature type="compositionally biased region" description="Low complexity" evidence="2">
    <location>
        <begin position="462"/>
        <end position="490"/>
    </location>
</feature>
<dbReference type="Proteomes" id="UP000007110">
    <property type="component" value="Unassembled WGS sequence"/>
</dbReference>
<dbReference type="RefSeq" id="XP_030852414.1">
    <property type="nucleotide sequence ID" value="XM_030996554.1"/>
</dbReference>
<dbReference type="KEGG" id="spu:100893695"/>
<dbReference type="InterPro" id="IPR039499">
    <property type="entry name" value="LURA1/LRA25"/>
</dbReference>
<proteinExistence type="predicted"/>
<dbReference type="GeneID" id="100893695"/>
<evidence type="ECO:0000313" key="4">
    <source>
        <dbReference type="Proteomes" id="UP000007110"/>
    </source>
</evidence>
<feature type="coiled-coil region" evidence="1">
    <location>
        <begin position="184"/>
        <end position="211"/>
    </location>
</feature>
<feature type="compositionally biased region" description="Basic and acidic residues" evidence="2">
    <location>
        <begin position="88"/>
        <end position="101"/>
    </location>
</feature>
<dbReference type="AlphaFoldDB" id="A0A7M7PPA8"/>
<feature type="compositionally biased region" description="Polar residues" evidence="2">
    <location>
        <begin position="491"/>
        <end position="507"/>
    </location>
</feature>
<dbReference type="OrthoDB" id="10401165at2759"/>
<sequence length="554" mass="60356">MVMADEESPSTDPKEDQVVPLGEVLGEAEARFGPMPTCLRSILLPPPTHPLVSTTISTTVSHTVLTDASNSCPGSDPSLDVSGALGLSEKDGTRQTAGVDHEGGIISLDEIALVSSLSSSHNTNSFDTAESRTKSDTIFLELDDDYDENARRSPDSGCSMSEASAEDKVSIASTVSASSDDGGFSRLGHQIHRLRQDMKELREQDVALARQLLTVYDYVEETKWFLENFEACDTRHSITGPMTSTERRFSQNFQKRMSDFGLKGIPHSGFATPPCWTELNGGAATSKRHSRNISDGMISIERLRRIYHENNNNAAMENPGVDKSESCEALPEGPLLDGSVIKSRSPRSMTRRSISSNFLEISFNSMTSKVDHGRHQGPLSPISDSGKVPTMDEDADGDGEEDVHLQSTQKPQTNSLDRTGQDATTVGEERTRVSETVSFYIPHEEEQSSVDSHTTSDHQRGSASSSSASSMMSMQSCSSSTDTCTKSNSSQNTAEEMNIPPLSSTTIPLDPTADECSIFIADESDDKITEDNEHLMSSFESHMNWLQDQDETLL</sequence>
<evidence type="ECO:0000256" key="2">
    <source>
        <dbReference type="SAM" id="MobiDB-lite"/>
    </source>
</evidence>
<feature type="region of interest" description="Disordered" evidence="2">
    <location>
        <begin position="369"/>
        <end position="510"/>
    </location>
</feature>
<name>A0A7M7PPA8_STRPU</name>
<protein>
    <submittedName>
        <fullName evidence="3">Uncharacterized protein</fullName>
    </submittedName>
</protein>
<keyword evidence="1" id="KW-0175">Coiled coil</keyword>
<keyword evidence="4" id="KW-1185">Reference proteome</keyword>
<dbReference type="InParanoid" id="A0A7M7PPA8"/>
<dbReference type="PANTHER" id="PTHR33767:SF3">
    <property type="entry name" value="LEUCINE RICH ADAPTOR PROTEIN 1-LIKE"/>
    <property type="match status" value="1"/>
</dbReference>
<evidence type="ECO:0000256" key="1">
    <source>
        <dbReference type="SAM" id="Coils"/>
    </source>
</evidence>